<organism evidence="2 3">
    <name type="scientific">candidate division WWE3 bacterium</name>
    <dbReference type="NCBI Taxonomy" id="2053526"/>
    <lineage>
        <taxon>Bacteria</taxon>
        <taxon>Katanobacteria</taxon>
    </lineage>
</organism>
<protein>
    <submittedName>
        <fullName evidence="2">Uncharacterized protein</fullName>
    </submittedName>
</protein>
<name>A0A7X9HS73_UNCKA</name>
<dbReference type="AlphaFoldDB" id="A0A7X9HS73"/>
<sequence length="185" mass="21361">MKSSYLADFIFDKEVLSFTIFSLVLVLVYCYLLFNKYSFKFFIKIFLSASLAFISSLVLLRFSFAFVSLLSRGVDNQFVIASAMFFFLYSTTMISRYLIHLKNALPKGKRTTSLSDILSDVKKEKRFELMYSSSFLLMLSLSIIFFSNGRINTLVILLLVSSILSLISCLFILPCFLRLFEKVFK</sequence>
<feature type="transmembrane region" description="Helical" evidence="1">
    <location>
        <begin position="41"/>
        <end position="66"/>
    </location>
</feature>
<dbReference type="Proteomes" id="UP000590542">
    <property type="component" value="Unassembled WGS sequence"/>
</dbReference>
<proteinExistence type="predicted"/>
<reference evidence="2 3" key="1">
    <citation type="journal article" date="2020" name="Biotechnol. Biofuels">
        <title>New insights from the biogas microbiome by comprehensive genome-resolved metagenomics of nearly 1600 species originating from multiple anaerobic digesters.</title>
        <authorList>
            <person name="Campanaro S."/>
            <person name="Treu L."/>
            <person name="Rodriguez-R L.M."/>
            <person name="Kovalovszki A."/>
            <person name="Ziels R.M."/>
            <person name="Maus I."/>
            <person name="Zhu X."/>
            <person name="Kougias P.G."/>
            <person name="Basile A."/>
            <person name="Luo G."/>
            <person name="Schluter A."/>
            <person name="Konstantinidis K.T."/>
            <person name="Angelidaki I."/>
        </authorList>
    </citation>
    <scope>NUCLEOTIDE SEQUENCE [LARGE SCALE GENOMIC DNA]</scope>
    <source>
        <strain evidence="2">AS27yjCOA_202</strain>
    </source>
</reference>
<keyword evidence="1" id="KW-1133">Transmembrane helix</keyword>
<evidence type="ECO:0000313" key="3">
    <source>
        <dbReference type="Proteomes" id="UP000590542"/>
    </source>
</evidence>
<dbReference type="Gene3D" id="1.20.1640.10">
    <property type="entry name" value="Multidrug efflux transporter AcrB transmembrane domain"/>
    <property type="match status" value="1"/>
</dbReference>
<dbReference type="EMBL" id="JAAZNV010000006">
    <property type="protein sequence ID" value="NMB91368.1"/>
    <property type="molecule type" value="Genomic_DNA"/>
</dbReference>
<feature type="transmembrane region" description="Helical" evidence="1">
    <location>
        <begin position="154"/>
        <end position="180"/>
    </location>
</feature>
<keyword evidence="1" id="KW-0472">Membrane</keyword>
<feature type="transmembrane region" description="Helical" evidence="1">
    <location>
        <begin position="15"/>
        <end position="34"/>
    </location>
</feature>
<gene>
    <name evidence="2" type="ORF">GYA37_00810</name>
</gene>
<feature type="transmembrane region" description="Helical" evidence="1">
    <location>
        <begin position="78"/>
        <end position="99"/>
    </location>
</feature>
<feature type="transmembrane region" description="Helical" evidence="1">
    <location>
        <begin position="129"/>
        <end position="148"/>
    </location>
</feature>
<keyword evidence="1" id="KW-0812">Transmembrane</keyword>
<comment type="caution">
    <text evidence="2">The sequence shown here is derived from an EMBL/GenBank/DDBJ whole genome shotgun (WGS) entry which is preliminary data.</text>
</comment>
<accession>A0A7X9HS73</accession>
<evidence type="ECO:0000256" key="1">
    <source>
        <dbReference type="SAM" id="Phobius"/>
    </source>
</evidence>
<evidence type="ECO:0000313" key="2">
    <source>
        <dbReference type="EMBL" id="NMB91368.1"/>
    </source>
</evidence>